<dbReference type="OrthoDB" id="41532at2759"/>
<dbReference type="Pfam" id="PF13508">
    <property type="entry name" value="Acetyltransf_7"/>
    <property type="match status" value="1"/>
</dbReference>
<dbReference type="EMBL" id="JAGDFL010000145">
    <property type="protein sequence ID" value="KAG7396664.1"/>
    <property type="molecule type" value="Genomic_DNA"/>
</dbReference>
<dbReference type="InterPro" id="IPR050769">
    <property type="entry name" value="NAT_camello-type"/>
</dbReference>
<feature type="domain" description="N-acetyltransferase" evidence="2">
    <location>
        <begin position="6"/>
        <end position="176"/>
    </location>
</feature>
<evidence type="ECO:0000256" key="1">
    <source>
        <dbReference type="ARBA" id="ARBA00022679"/>
    </source>
</evidence>
<dbReference type="PANTHER" id="PTHR13947">
    <property type="entry name" value="GNAT FAMILY N-ACETYLTRANSFERASE"/>
    <property type="match status" value="1"/>
</dbReference>
<dbReference type="PROSITE" id="PS51186">
    <property type="entry name" value="GNAT"/>
    <property type="match status" value="1"/>
</dbReference>
<proteinExistence type="predicted"/>
<dbReference type="AlphaFoldDB" id="A0A8T1WVB3"/>
<dbReference type="CDD" id="cd04301">
    <property type="entry name" value="NAT_SF"/>
    <property type="match status" value="1"/>
</dbReference>
<dbReference type="PANTHER" id="PTHR13947:SF37">
    <property type="entry name" value="LD18367P"/>
    <property type="match status" value="1"/>
</dbReference>
<comment type="caution">
    <text evidence="3">The sequence shown here is derived from an EMBL/GenBank/DDBJ whole genome shotgun (WGS) entry which is preliminary data.</text>
</comment>
<dbReference type="InterPro" id="IPR000182">
    <property type="entry name" value="GNAT_dom"/>
</dbReference>
<evidence type="ECO:0000313" key="3">
    <source>
        <dbReference type="EMBL" id="KAG7396664.1"/>
    </source>
</evidence>
<gene>
    <name evidence="3" type="ORF">PHYBOEH_001948</name>
</gene>
<evidence type="ECO:0000259" key="2">
    <source>
        <dbReference type="PROSITE" id="PS51186"/>
    </source>
</evidence>
<keyword evidence="1" id="KW-0808">Transferase</keyword>
<protein>
    <recommendedName>
        <fullName evidence="2">N-acetyltransferase domain-containing protein</fullName>
    </recommendedName>
</protein>
<accession>A0A8T1WVB3</accession>
<keyword evidence="4" id="KW-1185">Reference proteome</keyword>
<evidence type="ECO:0000313" key="4">
    <source>
        <dbReference type="Proteomes" id="UP000693981"/>
    </source>
</evidence>
<dbReference type="GO" id="GO:0008080">
    <property type="term" value="F:N-acetyltransferase activity"/>
    <property type="evidence" value="ECO:0007669"/>
    <property type="project" value="InterPro"/>
</dbReference>
<reference evidence="3" key="1">
    <citation type="submission" date="2021-02" db="EMBL/GenBank/DDBJ databases">
        <authorList>
            <person name="Palmer J.M."/>
        </authorList>
    </citation>
    <scope>NUCLEOTIDE SEQUENCE</scope>
    <source>
        <strain evidence="3">SCRP23</strain>
    </source>
</reference>
<organism evidence="3 4">
    <name type="scientific">Phytophthora boehmeriae</name>
    <dbReference type="NCBI Taxonomy" id="109152"/>
    <lineage>
        <taxon>Eukaryota</taxon>
        <taxon>Sar</taxon>
        <taxon>Stramenopiles</taxon>
        <taxon>Oomycota</taxon>
        <taxon>Peronosporomycetes</taxon>
        <taxon>Peronosporales</taxon>
        <taxon>Peronosporaceae</taxon>
        <taxon>Phytophthora</taxon>
    </lineage>
</organism>
<sequence>MASPIVHIRQFQDDDLPQVTEIFEYGAMLYSDPNDLVLTRRWVNYIRKALKSDLADVYSTYIAPGGNFWVATIQDNDGQSRIVGMAALEVKSDSQGEVRRVSVHHAYHRLGIGRQLMNKLVSWATAHRFKSLMLIASHAKQSVLDFYSSFGFEHIENTNIWENPVYEGFVLVKTLP</sequence>
<name>A0A8T1WVB3_9STRA</name>
<dbReference type="Proteomes" id="UP000693981">
    <property type="component" value="Unassembled WGS sequence"/>
</dbReference>